<accession>A0A7X2NQI6</accession>
<protein>
    <submittedName>
        <fullName evidence="2">Alpha/beta hydrolase</fullName>
    </submittedName>
</protein>
<dbReference type="Gene3D" id="3.40.50.1820">
    <property type="entry name" value="alpha/beta hydrolase"/>
    <property type="match status" value="1"/>
</dbReference>
<dbReference type="InterPro" id="IPR029058">
    <property type="entry name" value="AB_hydrolase_fold"/>
</dbReference>
<dbReference type="InterPro" id="IPR022742">
    <property type="entry name" value="Hydrolase_4"/>
</dbReference>
<dbReference type="PANTHER" id="PTHR11614">
    <property type="entry name" value="PHOSPHOLIPASE-RELATED"/>
    <property type="match status" value="1"/>
</dbReference>
<proteinExistence type="predicted"/>
<dbReference type="Proteomes" id="UP000461880">
    <property type="component" value="Unassembled WGS sequence"/>
</dbReference>
<name>A0A7X2NQI6_9FIRM</name>
<feature type="domain" description="Serine aminopeptidase S33" evidence="1">
    <location>
        <begin position="43"/>
        <end position="294"/>
    </location>
</feature>
<evidence type="ECO:0000313" key="2">
    <source>
        <dbReference type="EMBL" id="MSS57682.1"/>
    </source>
</evidence>
<dbReference type="AlphaFoldDB" id="A0A7X2NQI6"/>
<evidence type="ECO:0000259" key="1">
    <source>
        <dbReference type="Pfam" id="PF12146"/>
    </source>
</evidence>
<keyword evidence="3" id="KW-1185">Reference proteome</keyword>
<dbReference type="SUPFAM" id="SSF53474">
    <property type="entry name" value="alpha/beta-Hydrolases"/>
    <property type="match status" value="1"/>
</dbReference>
<comment type="caution">
    <text evidence="2">The sequence shown here is derived from an EMBL/GenBank/DDBJ whole genome shotgun (WGS) entry which is preliminary data.</text>
</comment>
<dbReference type="RefSeq" id="WP_105304254.1">
    <property type="nucleotide sequence ID" value="NZ_VUMN01000002.1"/>
</dbReference>
<dbReference type="InterPro" id="IPR051044">
    <property type="entry name" value="MAG_DAG_Lipase"/>
</dbReference>
<gene>
    <name evidence="2" type="ORF">FYJ51_02010</name>
</gene>
<dbReference type="EMBL" id="VUMN01000002">
    <property type="protein sequence ID" value="MSS57682.1"/>
    <property type="molecule type" value="Genomic_DNA"/>
</dbReference>
<dbReference type="Pfam" id="PF12146">
    <property type="entry name" value="Hydrolase_4"/>
    <property type="match status" value="1"/>
</dbReference>
<sequence>MSPEYRSYIDTVLKPWVRDHVEQGNLVTEDGVRLHYCHAVPENPKGCIVMIHGFCEFFGKYHETAYRFYEAGYAICFAELRGHGKSERMRYYPDERVYVRSFQDYVLDARALVRYARKQHPSLPLYLFAHSMGGTVGALYLEQNPGVFQAAVLSSPMLQMNYGTVPDEAVGLLAVYSKAVSLDDPYAPGQHVFTGEDEFETSSAMDRDRYEYQMEQRREDPSYQTWGATWSWAKAAREGASEAVKHADEISTPVLVLQAGKDTMVKSQGQETFVKNCLAAELKKFEDSKHEIFNAEEETRKKYYSCILDYYASH</sequence>
<keyword evidence="2" id="KW-0378">Hydrolase</keyword>
<reference evidence="2 3" key="1">
    <citation type="submission" date="2019-08" db="EMBL/GenBank/DDBJ databases">
        <title>In-depth cultivation of the pig gut microbiome towards novel bacterial diversity and tailored functional studies.</title>
        <authorList>
            <person name="Wylensek D."/>
            <person name="Hitch T.C.A."/>
            <person name="Clavel T."/>
        </authorList>
    </citation>
    <scope>NUCLEOTIDE SEQUENCE [LARGE SCALE GENOMIC DNA]</scope>
    <source>
        <strain evidence="2 3">Oil+RF-744-GAM-WT-6</strain>
    </source>
</reference>
<dbReference type="GO" id="GO:0016787">
    <property type="term" value="F:hydrolase activity"/>
    <property type="evidence" value="ECO:0007669"/>
    <property type="project" value="UniProtKB-KW"/>
</dbReference>
<organism evidence="2 3">
    <name type="scientific">Stecheria intestinalis</name>
    <dbReference type="NCBI Taxonomy" id="2606630"/>
    <lineage>
        <taxon>Bacteria</taxon>
        <taxon>Bacillati</taxon>
        <taxon>Bacillota</taxon>
        <taxon>Erysipelotrichia</taxon>
        <taxon>Erysipelotrichales</taxon>
        <taxon>Erysipelotrichaceae</taxon>
        <taxon>Stecheria</taxon>
    </lineage>
</organism>
<evidence type="ECO:0000313" key="3">
    <source>
        <dbReference type="Proteomes" id="UP000461880"/>
    </source>
</evidence>